<gene>
    <name evidence="2" type="ORF">TrVE_jg2074</name>
</gene>
<comment type="caution">
    <text evidence="2">The sequence shown here is derived from an EMBL/GenBank/DDBJ whole genome shotgun (WGS) entry which is preliminary data.</text>
</comment>
<dbReference type="Proteomes" id="UP001165160">
    <property type="component" value="Unassembled WGS sequence"/>
</dbReference>
<accession>A0A9W7F254</accession>
<sequence length="236" mass="25612">MKVPIYYRWSFDVIVDCIRDTICPGHDYAAMYMTFGSVNDISISATTPPVMKSFPVYNDTNFQGERFTVVASYAITGMDFVANSHVIVKTNATLQVDFDGDRETDYYIADGPTEAACSPPTTWDPTKNSPLPPSSSSRVSASPPPPSTPSCCARFALVVLSPRIHLSFVPLLLLASSDPVSLLLTTLSHNVPRCPVLVYLLLCLPSSFVFSTAALSPRRLVVTSSAFPLVVSSSFL</sequence>
<name>A0A9W7F254_9STRA</name>
<feature type="region of interest" description="Disordered" evidence="1">
    <location>
        <begin position="113"/>
        <end position="145"/>
    </location>
</feature>
<evidence type="ECO:0000313" key="2">
    <source>
        <dbReference type="EMBL" id="GMH98747.1"/>
    </source>
</evidence>
<evidence type="ECO:0000313" key="3">
    <source>
        <dbReference type="Proteomes" id="UP001165160"/>
    </source>
</evidence>
<reference evidence="3" key="1">
    <citation type="journal article" date="2023" name="Commun. Biol.">
        <title>Genome analysis of Parmales, the sister group of diatoms, reveals the evolutionary specialization of diatoms from phago-mixotrophs to photoautotrophs.</title>
        <authorList>
            <person name="Ban H."/>
            <person name="Sato S."/>
            <person name="Yoshikawa S."/>
            <person name="Yamada K."/>
            <person name="Nakamura Y."/>
            <person name="Ichinomiya M."/>
            <person name="Sato N."/>
            <person name="Blanc-Mathieu R."/>
            <person name="Endo H."/>
            <person name="Kuwata A."/>
            <person name="Ogata H."/>
        </authorList>
    </citation>
    <scope>NUCLEOTIDE SEQUENCE [LARGE SCALE GENOMIC DNA]</scope>
    <source>
        <strain evidence="3">NIES 3699</strain>
    </source>
</reference>
<keyword evidence="3" id="KW-1185">Reference proteome</keyword>
<dbReference type="EMBL" id="BRXX01000224">
    <property type="protein sequence ID" value="GMH98747.1"/>
    <property type="molecule type" value="Genomic_DNA"/>
</dbReference>
<organism evidence="2 3">
    <name type="scientific">Triparma verrucosa</name>
    <dbReference type="NCBI Taxonomy" id="1606542"/>
    <lineage>
        <taxon>Eukaryota</taxon>
        <taxon>Sar</taxon>
        <taxon>Stramenopiles</taxon>
        <taxon>Ochrophyta</taxon>
        <taxon>Bolidophyceae</taxon>
        <taxon>Parmales</taxon>
        <taxon>Triparmaceae</taxon>
        <taxon>Triparma</taxon>
    </lineage>
</organism>
<dbReference type="AlphaFoldDB" id="A0A9W7F254"/>
<protein>
    <submittedName>
        <fullName evidence="2">Uncharacterized protein</fullName>
    </submittedName>
</protein>
<evidence type="ECO:0000256" key="1">
    <source>
        <dbReference type="SAM" id="MobiDB-lite"/>
    </source>
</evidence>
<feature type="compositionally biased region" description="Polar residues" evidence="1">
    <location>
        <begin position="119"/>
        <end position="128"/>
    </location>
</feature>
<proteinExistence type="predicted"/>